<dbReference type="KEGG" id="tet:TTHERM_00243780"/>
<keyword evidence="2" id="KW-1185">Reference proteome</keyword>
<evidence type="ECO:0000313" key="2">
    <source>
        <dbReference type="Proteomes" id="UP000009168"/>
    </source>
</evidence>
<dbReference type="Proteomes" id="UP000009168">
    <property type="component" value="Unassembled WGS sequence"/>
</dbReference>
<proteinExistence type="predicted"/>
<reference evidence="2" key="1">
    <citation type="journal article" date="2006" name="PLoS Biol.">
        <title>Macronuclear genome sequence of the ciliate Tetrahymena thermophila, a model eukaryote.</title>
        <authorList>
            <person name="Eisen J.A."/>
            <person name="Coyne R.S."/>
            <person name="Wu M."/>
            <person name="Wu D."/>
            <person name="Thiagarajan M."/>
            <person name="Wortman J.R."/>
            <person name="Badger J.H."/>
            <person name="Ren Q."/>
            <person name="Amedeo P."/>
            <person name="Jones K.M."/>
            <person name="Tallon L.J."/>
            <person name="Delcher A.L."/>
            <person name="Salzberg S.L."/>
            <person name="Silva J.C."/>
            <person name="Haas B.J."/>
            <person name="Majoros W.H."/>
            <person name="Farzad M."/>
            <person name="Carlton J.M."/>
            <person name="Smith R.K. Jr."/>
            <person name="Garg J."/>
            <person name="Pearlman R.E."/>
            <person name="Karrer K.M."/>
            <person name="Sun L."/>
            <person name="Manning G."/>
            <person name="Elde N.C."/>
            <person name="Turkewitz A.P."/>
            <person name="Asai D.J."/>
            <person name="Wilkes D.E."/>
            <person name="Wang Y."/>
            <person name="Cai H."/>
            <person name="Collins K."/>
            <person name="Stewart B.A."/>
            <person name="Lee S.R."/>
            <person name="Wilamowska K."/>
            <person name="Weinberg Z."/>
            <person name="Ruzzo W.L."/>
            <person name="Wloga D."/>
            <person name="Gaertig J."/>
            <person name="Frankel J."/>
            <person name="Tsao C.-C."/>
            <person name="Gorovsky M.A."/>
            <person name="Keeling P.J."/>
            <person name="Waller R.F."/>
            <person name="Patron N.J."/>
            <person name="Cherry J.M."/>
            <person name="Stover N.A."/>
            <person name="Krieger C.J."/>
            <person name="del Toro C."/>
            <person name="Ryder H.F."/>
            <person name="Williamson S.C."/>
            <person name="Barbeau R.A."/>
            <person name="Hamilton E.P."/>
            <person name="Orias E."/>
        </authorList>
    </citation>
    <scope>NUCLEOTIDE SEQUENCE [LARGE SCALE GENOMIC DNA]</scope>
    <source>
        <strain evidence="2">SB210</strain>
    </source>
</reference>
<organism evidence="1 2">
    <name type="scientific">Tetrahymena thermophila (strain SB210)</name>
    <dbReference type="NCBI Taxonomy" id="312017"/>
    <lineage>
        <taxon>Eukaryota</taxon>
        <taxon>Sar</taxon>
        <taxon>Alveolata</taxon>
        <taxon>Ciliophora</taxon>
        <taxon>Intramacronucleata</taxon>
        <taxon>Oligohymenophorea</taxon>
        <taxon>Hymenostomatida</taxon>
        <taxon>Tetrahymenina</taxon>
        <taxon>Tetrahymenidae</taxon>
        <taxon>Tetrahymena</taxon>
    </lineage>
</organism>
<name>Q246C1_TETTS</name>
<sequence>MIEESESSENQVFELVRILHKTKLTFDHEYRQEDGQAFNQRLFAKYFSPDDCLSYQAAYWILKTSSFKSSSLLPYERLLKMCMLIPTMKSIDEIYICQRYLMKMMTLCVRKVFKKVARNQEFFTRFDIACQKLTTELIGFYDSQLFMELTAEQFNIKSAFDEIDTNLYSLEDNSEYPTKINQDNVEQVHYLFFKLNLAIMSSKSSLLYRPYIQEKFLFYWTNYVQFIQKYQVLSTFQILIVNDLILFLNKYFRGKVERFSDGTAKGIDCLRKIINLIYLKTKDFSKEIVIMHNDPLSNIVNLLNYLQELKILDQICLDEAALALQKCILIITKDSYNKNFFEQDSQEVSEQLFLNKIKIMATFLLDQKKNININTKNLLFFIGVLNNIDDQQIKQNLNKSINMNQDYEDFEQVKYLVQGIQGNYILQDVENIVGHFKSLLGFPINDEVFVNYLIDANYNIDSENNKEAIIKLYNKDNLQQLAKNRPYALKFLFFLSYKLDQELVLSLREEKNIFYEIFQLLDCNSCTDTINSILKTLLNHLDYIFKSKQGLYEESVAGMNEYIQNLQLQDIKDEWEQLEGQQRMKRIIDFTETYNLFNIILFYPLEIEKIQDTLLNLRKKELVNCFYTKLPYCCAECGKKTKEYYQLQNSIKRPNIICSNCESHIPIYILKCNFKIDISQEMRNYIHNTSKRFFESFSQQINMLRKVAQKNYKDQDISSLNIIFTQFDPLIILHFHHLKQQIKFDFD</sequence>
<dbReference type="AlphaFoldDB" id="Q246C1"/>
<evidence type="ECO:0000313" key="1">
    <source>
        <dbReference type="EMBL" id="EAS03462.3"/>
    </source>
</evidence>
<dbReference type="HOGENOM" id="CLU_388583_0_0_1"/>
<dbReference type="EMBL" id="GG662474">
    <property type="protein sequence ID" value="EAS03462.3"/>
    <property type="molecule type" value="Genomic_DNA"/>
</dbReference>
<gene>
    <name evidence="1" type="ORF">TTHERM_00243780</name>
</gene>
<accession>Q246C1</accession>
<dbReference type="GeneID" id="7837376"/>
<protein>
    <submittedName>
        <fullName evidence="1">Uncharacterized protein</fullName>
    </submittedName>
</protein>
<dbReference type="RefSeq" id="XP_001023707.3">
    <property type="nucleotide sequence ID" value="XM_001023707.3"/>
</dbReference>
<dbReference type="InParanoid" id="Q246C1"/>